<evidence type="ECO:0000313" key="3">
    <source>
        <dbReference type="Proteomes" id="UP001222325"/>
    </source>
</evidence>
<keyword evidence="3" id="KW-1185">Reference proteome</keyword>
<protein>
    <recommendedName>
        <fullName evidence="1">Cupin type-2 domain-containing protein</fullName>
    </recommendedName>
</protein>
<dbReference type="Proteomes" id="UP001222325">
    <property type="component" value="Unassembled WGS sequence"/>
</dbReference>
<dbReference type="InterPro" id="IPR011051">
    <property type="entry name" value="RmlC_Cupin_sf"/>
</dbReference>
<dbReference type="Pfam" id="PF07883">
    <property type="entry name" value="Cupin_2"/>
    <property type="match status" value="1"/>
</dbReference>
<organism evidence="2 3">
    <name type="scientific">Mycena belliarum</name>
    <dbReference type="NCBI Taxonomy" id="1033014"/>
    <lineage>
        <taxon>Eukaryota</taxon>
        <taxon>Fungi</taxon>
        <taxon>Dikarya</taxon>
        <taxon>Basidiomycota</taxon>
        <taxon>Agaricomycotina</taxon>
        <taxon>Agaricomycetes</taxon>
        <taxon>Agaricomycetidae</taxon>
        <taxon>Agaricales</taxon>
        <taxon>Marasmiineae</taxon>
        <taxon>Mycenaceae</taxon>
        <taxon>Mycena</taxon>
    </lineage>
</organism>
<evidence type="ECO:0000313" key="2">
    <source>
        <dbReference type="EMBL" id="KAJ7104048.1"/>
    </source>
</evidence>
<feature type="domain" description="Cupin type-2" evidence="1">
    <location>
        <begin position="7"/>
        <end position="67"/>
    </location>
</feature>
<gene>
    <name evidence="2" type="ORF">B0H15DRAFT_942077</name>
</gene>
<dbReference type="Gene3D" id="2.60.120.10">
    <property type="entry name" value="Jelly Rolls"/>
    <property type="match status" value="1"/>
</dbReference>
<comment type="caution">
    <text evidence="2">The sequence shown here is derived from an EMBL/GenBank/DDBJ whole genome shotgun (WGS) entry which is preliminary data.</text>
</comment>
<dbReference type="EMBL" id="JARJCN010000001">
    <property type="protein sequence ID" value="KAJ7104048.1"/>
    <property type="molecule type" value="Genomic_DNA"/>
</dbReference>
<dbReference type="AlphaFoldDB" id="A0AAD6UK82"/>
<dbReference type="InterPro" id="IPR013096">
    <property type="entry name" value="Cupin_2"/>
</dbReference>
<evidence type="ECO:0000259" key="1">
    <source>
        <dbReference type="Pfam" id="PF07883"/>
    </source>
</evidence>
<sequence>MGIHKTTLTPHMESTVSHYHDVDEEWFYILTGSGTLLCAGEGKDAPVAEGVFLGFSTTKRQPHSFRAGMEYLTGTHRDHWIKKALLVNRVRGEETVFDEANGNNARP</sequence>
<name>A0AAD6UK82_9AGAR</name>
<reference evidence="2" key="1">
    <citation type="submission" date="2023-03" db="EMBL/GenBank/DDBJ databases">
        <title>Massive genome expansion in bonnet fungi (Mycena s.s.) driven by repeated elements and novel gene families across ecological guilds.</title>
        <authorList>
            <consortium name="Lawrence Berkeley National Laboratory"/>
            <person name="Harder C.B."/>
            <person name="Miyauchi S."/>
            <person name="Viragh M."/>
            <person name="Kuo A."/>
            <person name="Thoen E."/>
            <person name="Andreopoulos B."/>
            <person name="Lu D."/>
            <person name="Skrede I."/>
            <person name="Drula E."/>
            <person name="Henrissat B."/>
            <person name="Morin E."/>
            <person name="Kohler A."/>
            <person name="Barry K."/>
            <person name="LaButti K."/>
            <person name="Morin E."/>
            <person name="Salamov A."/>
            <person name="Lipzen A."/>
            <person name="Mereny Z."/>
            <person name="Hegedus B."/>
            <person name="Baldrian P."/>
            <person name="Stursova M."/>
            <person name="Weitz H."/>
            <person name="Taylor A."/>
            <person name="Grigoriev I.V."/>
            <person name="Nagy L.G."/>
            <person name="Martin F."/>
            <person name="Kauserud H."/>
        </authorList>
    </citation>
    <scope>NUCLEOTIDE SEQUENCE</scope>
    <source>
        <strain evidence="2">CBHHK173m</strain>
    </source>
</reference>
<dbReference type="SUPFAM" id="SSF51182">
    <property type="entry name" value="RmlC-like cupins"/>
    <property type="match status" value="1"/>
</dbReference>
<accession>A0AAD6UK82</accession>
<proteinExistence type="predicted"/>
<dbReference type="InterPro" id="IPR014710">
    <property type="entry name" value="RmlC-like_jellyroll"/>
</dbReference>